<gene>
    <name evidence="1" type="ORF">HB907_06760</name>
</gene>
<protein>
    <submittedName>
        <fullName evidence="1">Uncharacterized protein</fullName>
    </submittedName>
</protein>
<sequence>MKEQKWILVEYIYAALGFELCPIPKEKLYFLEKEELEEIEKGLLKERLPELVIPQITSALSHNIKSQI</sequence>
<dbReference type="RefSeq" id="WP_185417203.1">
    <property type="nucleotide sequence ID" value="NZ_JAARRU010000002.1"/>
</dbReference>
<reference evidence="1 2" key="1">
    <citation type="submission" date="2020-03" db="EMBL/GenBank/DDBJ databases">
        <title>Soil Listeria distribution.</title>
        <authorList>
            <person name="Liao J."/>
            <person name="Wiedmann M."/>
        </authorList>
    </citation>
    <scope>NUCLEOTIDE SEQUENCE [LARGE SCALE GENOMIC DNA]</scope>
    <source>
        <strain evidence="1 2">FSL L7-1427</strain>
    </source>
</reference>
<comment type="caution">
    <text evidence="1">The sequence shown here is derived from an EMBL/GenBank/DDBJ whole genome shotgun (WGS) entry which is preliminary data.</text>
</comment>
<dbReference type="AlphaFoldDB" id="A0A841ZWG3"/>
<evidence type="ECO:0000313" key="2">
    <source>
        <dbReference type="Proteomes" id="UP000586951"/>
    </source>
</evidence>
<organism evidence="1 2">
    <name type="scientific">Listeria booriae</name>
    <dbReference type="NCBI Taxonomy" id="1552123"/>
    <lineage>
        <taxon>Bacteria</taxon>
        <taxon>Bacillati</taxon>
        <taxon>Bacillota</taxon>
        <taxon>Bacilli</taxon>
        <taxon>Bacillales</taxon>
        <taxon>Listeriaceae</taxon>
        <taxon>Listeria</taxon>
    </lineage>
</organism>
<dbReference type="EMBL" id="JAARRU010000002">
    <property type="protein sequence ID" value="MBC1565099.1"/>
    <property type="molecule type" value="Genomic_DNA"/>
</dbReference>
<name>A0A841ZWG3_9LIST</name>
<proteinExistence type="predicted"/>
<accession>A0A841ZWG3</accession>
<evidence type="ECO:0000313" key="1">
    <source>
        <dbReference type="EMBL" id="MBC1565099.1"/>
    </source>
</evidence>
<dbReference type="Proteomes" id="UP000586951">
    <property type="component" value="Unassembled WGS sequence"/>
</dbReference>